<dbReference type="RefSeq" id="WP_131281362.1">
    <property type="nucleotide sequence ID" value="NZ_JBHSLR010000006.1"/>
</dbReference>
<evidence type="ECO:0000313" key="3">
    <source>
        <dbReference type="Proteomes" id="UP000293036"/>
    </source>
</evidence>
<dbReference type="PANTHER" id="PTHR42839">
    <property type="entry name" value="ISOCHORISMATE SYNTHASE ENTC"/>
    <property type="match status" value="1"/>
</dbReference>
<dbReference type="InterPro" id="IPR005801">
    <property type="entry name" value="ADC_synthase"/>
</dbReference>
<keyword evidence="3" id="KW-1185">Reference proteome</keyword>
<dbReference type="AlphaFoldDB" id="A0A4Q9UZT8"/>
<name>A0A4Q9UZT8_9ACTO</name>
<accession>A0A4Q9UZT8</accession>
<organism evidence="2 3">
    <name type="scientific">Arcanobacterium bovis</name>
    <dbReference type="NCBI Taxonomy" id="2529275"/>
    <lineage>
        <taxon>Bacteria</taxon>
        <taxon>Bacillati</taxon>
        <taxon>Actinomycetota</taxon>
        <taxon>Actinomycetes</taxon>
        <taxon>Actinomycetales</taxon>
        <taxon>Actinomycetaceae</taxon>
        <taxon>Arcanobacterium</taxon>
    </lineage>
</organism>
<dbReference type="Proteomes" id="UP000293036">
    <property type="component" value="Unassembled WGS sequence"/>
</dbReference>
<sequence>MLTIPHLRSQTSALPDLPNLRSLLTAPRNQLAWIRGDDGVVAAGIAAQETHVPQRGDDAESRFNHLTTWWNATELQAEVRDEVRVPGSGLFAFGSFSFAAQSPAASTLIIPQVLVGRRAGKAWLTIIGPDDVDVFETLAPEAKALLDAVLKGSAGSFTQFSVENVHEIPDPLEWQAQVELVTNKIRAGEAEKVVLSRTLAIETDSDIDERVLLDRLCDSYPSTWVFAVDGLIGASPEMLAASAAIIEDSDITSPQDSRVFARVLAGTLPNRTESVAGIGTSLSQHANSTAEHDEQSRLLVASEKDQIEHQVAVESVVNTLSGVGTVTTSETFVLPLPNVLHLATDVVAELHSSRSIIDVAGLLHPTAALGGHPNDTALSIIEDVEVTDRDRYGAPVGWVSSGNYGQWCVALRCAKIDANRQARAWAGGGIMADSIPSSELTETEAKFEPIMGAFNIATLGQRVLQSRL</sequence>
<dbReference type="OrthoDB" id="9806579at2"/>
<evidence type="ECO:0000313" key="2">
    <source>
        <dbReference type="EMBL" id="TBW21520.1"/>
    </source>
</evidence>
<reference evidence="2 3" key="1">
    <citation type="submission" date="2019-02" db="EMBL/GenBank/DDBJ databases">
        <title>Arcanobacterium bovis sp. nov., isolated from the milk of a cow with mastitis.</title>
        <authorList>
            <person name="Sammra O."/>
            <person name="Foster G."/>
            <person name="Hassan A."/>
            <person name="Alssahen M."/>
            <person name="Laemmler C."/>
            <person name="Borowiak M."/>
            <person name="Malorny B."/>
            <person name="Abdulmawjood A."/>
        </authorList>
    </citation>
    <scope>NUCLEOTIDE SEQUENCE [LARGE SCALE GENOMIC DNA]</scope>
    <source>
        <strain evidence="2 3">C605018/01/1</strain>
    </source>
</reference>
<dbReference type="EMBL" id="SJDT01000004">
    <property type="protein sequence ID" value="TBW21520.1"/>
    <property type="molecule type" value="Genomic_DNA"/>
</dbReference>
<comment type="caution">
    <text evidence="2">The sequence shown here is derived from an EMBL/GenBank/DDBJ whole genome shotgun (WGS) entry which is preliminary data.</text>
</comment>
<feature type="domain" description="Chorismate-utilising enzyme C-terminal" evidence="1">
    <location>
        <begin position="173"/>
        <end position="446"/>
    </location>
</feature>
<proteinExistence type="predicted"/>
<protein>
    <recommendedName>
        <fullName evidence="1">Chorismate-utilising enzyme C-terminal domain-containing protein</fullName>
    </recommendedName>
</protein>
<dbReference type="Pfam" id="PF00425">
    <property type="entry name" value="Chorismate_bind"/>
    <property type="match status" value="1"/>
</dbReference>
<dbReference type="Gene3D" id="3.60.120.10">
    <property type="entry name" value="Anthranilate synthase"/>
    <property type="match status" value="1"/>
</dbReference>
<dbReference type="SUPFAM" id="SSF56322">
    <property type="entry name" value="ADC synthase"/>
    <property type="match status" value="1"/>
</dbReference>
<evidence type="ECO:0000259" key="1">
    <source>
        <dbReference type="Pfam" id="PF00425"/>
    </source>
</evidence>
<dbReference type="PANTHER" id="PTHR42839:SF2">
    <property type="entry name" value="ISOCHORISMATE SYNTHASE ENTC"/>
    <property type="match status" value="1"/>
</dbReference>
<dbReference type="InterPro" id="IPR015890">
    <property type="entry name" value="Chorismate_C"/>
</dbReference>
<gene>
    <name evidence="2" type="ORF">EZJ44_06155</name>
</gene>